<sequence>MVAKEWRDARWKLLVAAVPVALAAFFLVSPYEDVARMVQGIPGEDPVRIALRDINDLYYFGGLFVLLPLAALLGVTSISGEVGNSAIFLLLSRPVSRTRLLLTKYAVGAGVLLAAAVLGKVLLLTVAAARRYPLGQMRVTEAVLSVLVLWLGVLFVLGTALFVSIIFHNITVSIVACALTLLLVFALPVVVAGVFPMGYAAELSLRLELYTYWMPAYYYYSNGSYGVGGFTGTNFLVCLVSAIIPLLTALWLFRRKAY</sequence>
<feature type="transmembrane region" description="Helical" evidence="1">
    <location>
        <begin position="143"/>
        <end position="167"/>
    </location>
</feature>
<feature type="transmembrane region" description="Helical" evidence="1">
    <location>
        <begin position="64"/>
        <end position="90"/>
    </location>
</feature>
<gene>
    <name evidence="2" type="ORF">AVDCRST_MAG01-01-4053</name>
</gene>
<reference evidence="2" key="1">
    <citation type="submission" date="2020-02" db="EMBL/GenBank/DDBJ databases">
        <authorList>
            <person name="Meier V. D."/>
        </authorList>
    </citation>
    <scope>NUCLEOTIDE SEQUENCE</scope>
    <source>
        <strain evidence="2">AVDCRST_MAG01</strain>
    </source>
</reference>
<evidence type="ECO:0000313" key="2">
    <source>
        <dbReference type="EMBL" id="CAA9445666.1"/>
    </source>
</evidence>
<accession>A0A6J4QS58</accession>
<dbReference type="AlphaFoldDB" id="A0A6J4QS58"/>
<feature type="transmembrane region" description="Helical" evidence="1">
    <location>
        <begin position="174"/>
        <end position="199"/>
    </location>
</feature>
<name>A0A6J4QS58_9ACTN</name>
<protein>
    <submittedName>
        <fullName evidence="2">Efflux ABC transporter, permease protein</fullName>
    </submittedName>
</protein>
<feature type="transmembrane region" description="Helical" evidence="1">
    <location>
        <begin position="234"/>
        <end position="253"/>
    </location>
</feature>
<feature type="transmembrane region" description="Helical" evidence="1">
    <location>
        <begin position="102"/>
        <end position="123"/>
    </location>
</feature>
<keyword evidence="1" id="KW-0472">Membrane</keyword>
<proteinExistence type="predicted"/>
<dbReference type="Pfam" id="PF12679">
    <property type="entry name" value="ABC2_membrane_2"/>
    <property type="match status" value="1"/>
</dbReference>
<keyword evidence="1" id="KW-1133">Transmembrane helix</keyword>
<dbReference type="GO" id="GO:0140359">
    <property type="term" value="F:ABC-type transporter activity"/>
    <property type="evidence" value="ECO:0007669"/>
    <property type="project" value="InterPro"/>
</dbReference>
<dbReference type="PANTHER" id="PTHR37305">
    <property type="entry name" value="INTEGRAL MEMBRANE PROTEIN-RELATED"/>
    <property type="match status" value="1"/>
</dbReference>
<dbReference type="EMBL" id="CADCUW010000526">
    <property type="protein sequence ID" value="CAA9445666.1"/>
    <property type="molecule type" value="Genomic_DNA"/>
</dbReference>
<dbReference type="PANTHER" id="PTHR37305:SF1">
    <property type="entry name" value="MEMBRANE PROTEIN"/>
    <property type="match status" value="1"/>
</dbReference>
<keyword evidence="1" id="KW-0812">Transmembrane</keyword>
<dbReference type="GO" id="GO:0005886">
    <property type="term" value="C:plasma membrane"/>
    <property type="evidence" value="ECO:0007669"/>
    <property type="project" value="UniProtKB-SubCell"/>
</dbReference>
<evidence type="ECO:0000256" key="1">
    <source>
        <dbReference type="SAM" id="Phobius"/>
    </source>
</evidence>
<organism evidence="2">
    <name type="scientific">uncultured Rubrobacteraceae bacterium</name>
    <dbReference type="NCBI Taxonomy" id="349277"/>
    <lineage>
        <taxon>Bacteria</taxon>
        <taxon>Bacillati</taxon>
        <taxon>Actinomycetota</taxon>
        <taxon>Rubrobacteria</taxon>
        <taxon>Rubrobacterales</taxon>
        <taxon>Rubrobacteraceae</taxon>
        <taxon>environmental samples</taxon>
    </lineage>
</organism>